<dbReference type="PANTHER" id="PTHR18966">
    <property type="entry name" value="IONOTROPIC GLUTAMATE RECEPTOR"/>
    <property type="match status" value="1"/>
</dbReference>
<accession>A0A915LVZ2</accession>
<protein>
    <submittedName>
        <fullName evidence="18">Uncharacterized protein</fullName>
    </submittedName>
</protein>
<evidence type="ECO:0000256" key="9">
    <source>
        <dbReference type="ARBA" id="ARBA00023136"/>
    </source>
</evidence>
<proteinExistence type="inferred from homology"/>
<dbReference type="Gene3D" id="3.40.190.10">
    <property type="entry name" value="Periplasmic binding protein-like II"/>
    <property type="match status" value="2"/>
</dbReference>
<organism evidence="17 18">
    <name type="scientific">Meloidogyne javanica</name>
    <name type="common">Root-knot nematode worm</name>
    <dbReference type="NCBI Taxonomy" id="6303"/>
    <lineage>
        <taxon>Eukaryota</taxon>
        <taxon>Metazoa</taxon>
        <taxon>Ecdysozoa</taxon>
        <taxon>Nematoda</taxon>
        <taxon>Chromadorea</taxon>
        <taxon>Rhabditida</taxon>
        <taxon>Tylenchina</taxon>
        <taxon>Tylenchomorpha</taxon>
        <taxon>Tylenchoidea</taxon>
        <taxon>Meloidogynidae</taxon>
        <taxon>Meloidogyninae</taxon>
        <taxon>Meloidogyne</taxon>
        <taxon>Meloidogyne incognita group</taxon>
    </lineage>
</organism>
<evidence type="ECO:0000256" key="1">
    <source>
        <dbReference type="ARBA" id="ARBA00004141"/>
    </source>
</evidence>
<evidence type="ECO:0000313" key="18">
    <source>
        <dbReference type="WBParaSite" id="scaffold20965_cov154.g19598"/>
    </source>
</evidence>
<keyword evidence="6" id="KW-0862">Zinc</keyword>
<keyword evidence="13" id="KW-0407">Ion channel</keyword>
<keyword evidence="11" id="KW-0325">Glycoprotein</keyword>
<comment type="similarity">
    <text evidence="2">Belongs to the glutamate-gated ion channel (TC 1.A.10.1) family.</text>
</comment>
<evidence type="ECO:0000256" key="7">
    <source>
        <dbReference type="ARBA" id="ARBA00022989"/>
    </source>
</evidence>
<evidence type="ECO:0000256" key="12">
    <source>
        <dbReference type="ARBA" id="ARBA00023286"/>
    </source>
</evidence>
<evidence type="ECO:0000256" key="14">
    <source>
        <dbReference type="SAM" id="Phobius"/>
    </source>
</evidence>
<dbReference type="InterPro" id="IPR001320">
    <property type="entry name" value="Iontro_rcpt_C"/>
</dbReference>
<keyword evidence="10" id="KW-0675">Receptor</keyword>
<keyword evidence="9 14" id="KW-0472">Membrane</keyword>
<dbReference type="SMART" id="SM00918">
    <property type="entry name" value="Lig_chan-Glu_bd"/>
    <property type="match status" value="1"/>
</dbReference>
<dbReference type="InterPro" id="IPR019594">
    <property type="entry name" value="Glu/Gly-bd"/>
</dbReference>
<dbReference type="GO" id="GO:0046872">
    <property type="term" value="F:metal ion binding"/>
    <property type="evidence" value="ECO:0007669"/>
    <property type="project" value="UniProtKB-KW"/>
</dbReference>
<dbReference type="WBParaSite" id="scaffold20965_cov154.g19598">
    <property type="protein sequence ID" value="scaffold20965_cov154.g19598"/>
    <property type="gene ID" value="scaffold20965_cov154.g19598"/>
</dbReference>
<feature type="transmembrane region" description="Helical" evidence="14">
    <location>
        <begin position="166"/>
        <end position="187"/>
    </location>
</feature>
<evidence type="ECO:0000256" key="4">
    <source>
        <dbReference type="ARBA" id="ARBA00022692"/>
    </source>
</evidence>
<evidence type="ECO:0000313" key="17">
    <source>
        <dbReference type="Proteomes" id="UP000887561"/>
    </source>
</evidence>
<keyword evidence="12" id="KW-1071">Ligand-gated ion channel</keyword>
<dbReference type="Pfam" id="PF00060">
    <property type="entry name" value="Lig_chan"/>
    <property type="match status" value="1"/>
</dbReference>
<feature type="domain" description="Ionotropic glutamate receptor C-terminal" evidence="15">
    <location>
        <begin position="22"/>
        <end position="362"/>
    </location>
</feature>
<evidence type="ECO:0000256" key="3">
    <source>
        <dbReference type="ARBA" id="ARBA00022448"/>
    </source>
</evidence>
<dbReference type="Pfam" id="PF10613">
    <property type="entry name" value="Lig_chan-Glu_bd"/>
    <property type="match status" value="1"/>
</dbReference>
<dbReference type="FunFam" id="3.40.190.10:FF:000009">
    <property type="entry name" value="Putative glutamate receptor ionotropic NMDA 2B"/>
    <property type="match status" value="1"/>
</dbReference>
<evidence type="ECO:0000256" key="11">
    <source>
        <dbReference type="ARBA" id="ARBA00023180"/>
    </source>
</evidence>
<keyword evidence="7 14" id="KW-1133">Transmembrane helix</keyword>
<dbReference type="Proteomes" id="UP000887561">
    <property type="component" value="Unplaced"/>
</dbReference>
<reference evidence="18" key="1">
    <citation type="submission" date="2022-11" db="UniProtKB">
        <authorList>
            <consortium name="WormBaseParasite"/>
        </authorList>
    </citation>
    <scope>IDENTIFICATION</scope>
</reference>
<sequence>MADMEWPEGKANPPQGTPDKFHIRVVTLHEPPFVVVTELDPETGQCPGTPCDWGFENTTLWKCCTGYCVDLLNKLAADIGFSYTLYKVRDEKWGIKTEKGWNGLIQDLVTNKADMCVTSLKLNSERARDVDFSIPFLETGISILVKIRSGVLSPTAFLEPFEYSTWAIILVVSIQGAALSIFLFEWFSPDSFDMKNYPPPGLDILLSKKEFLDVPRSTVSRFMSLIWAAFGISLGGIYTANLAAFMITRVQYYKLIGVDDEKLNFPELQNPPFRFGTVEGGNTHETMRRNWHRMHSYVEQNQFYRDNISAGVEELDAFIYDAVVLDHQAGKDPNCGLMTVGKWASMTGYGIGFPKNSPLVSR</sequence>
<keyword evidence="17" id="KW-1185">Reference proteome</keyword>
<evidence type="ECO:0000256" key="6">
    <source>
        <dbReference type="ARBA" id="ARBA00022833"/>
    </source>
</evidence>
<keyword evidence="5" id="KW-0479">Metal-binding</keyword>
<name>A0A915LVZ2_MELJA</name>
<keyword evidence="3" id="KW-0813">Transport</keyword>
<dbReference type="InterPro" id="IPR015683">
    <property type="entry name" value="Ionotropic_Glu_rcpt"/>
</dbReference>
<dbReference type="SUPFAM" id="SSF53850">
    <property type="entry name" value="Periplasmic binding protein-like II"/>
    <property type="match status" value="1"/>
</dbReference>
<dbReference type="GO" id="GO:0016020">
    <property type="term" value="C:membrane"/>
    <property type="evidence" value="ECO:0007669"/>
    <property type="project" value="UniProtKB-SubCell"/>
</dbReference>
<keyword evidence="8" id="KW-0406">Ion transport</keyword>
<dbReference type="AlphaFoldDB" id="A0A915LVZ2"/>
<feature type="transmembrane region" description="Helical" evidence="14">
    <location>
        <begin position="225"/>
        <end position="247"/>
    </location>
</feature>
<evidence type="ECO:0000259" key="15">
    <source>
        <dbReference type="SMART" id="SM00079"/>
    </source>
</evidence>
<keyword evidence="4 14" id="KW-0812">Transmembrane</keyword>
<evidence type="ECO:0000256" key="5">
    <source>
        <dbReference type="ARBA" id="ARBA00022723"/>
    </source>
</evidence>
<dbReference type="SMART" id="SM00079">
    <property type="entry name" value="PBPe"/>
    <property type="match status" value="1"/>
</dbReference>
<evidence type="ECO:0000259" key="16">
    <source>
        <dbReference type="SMART" id="SM00918"/>
    </source>
</evidence>
<comment type="subcellular location">
    <subcellularLocation>
        <location evidence="1">Membrane</location>
        <topology evidence="1">Multi-pass membrane protein</topology>
    </subcellularLocation>
</comment>
<feature type="domain" description="Ionotropic glutamate receptor L-glutamate and glycine-binding" evidence="16">
    <location>
        <begin position="57"/>
        <end position="110"/>
    </location>
</feature>
<evidence type="ECO:0000256" key="2">
    <source>
        <dbReference type="ARBA" id="ARBA00008685"/>
    </source>
</evidence>
<evidence type="ECO:0000256" key="8">
    <source>
        <dbReference type="ARBA" id="ARBA00023065"/>
    </source>
</evidence>
<evidence type="ECO:0000256" key="13">
    <source>
        <dbReference type="ARBA" id="ARBA00023303"/>
    </source>
</evidence>
<evidence type="ECO:0000256" key="10">
    <source>
        <dbReference type="ARBA" id="ARBA00023170"/>
    </source>
</evidence>
<dbReference type="GO" id="GO:0015276">
    <property type="term" value="F:ligand-gated monoatomic ion channel activity"/>
    <property type="evidence" value="ECO:0007669"/>
    <property type="project" value="InterPro"/>
</dbReference>